<reference evidence="1 2" key="1">
    <citation type="submission" date="2017-10" db="EMBL/GenBank/DDBJ databases">
        <title>Sequencing the genomes of 1000 actinobacteria strains.</title>
        <authorList>
            <person name="Klenk H.-P."/>
        </authorList>
    </citation>
    <scope>NUCLEOTIDE SEQUENCE [LARGE SCALE GENOMIC DNA]</scope>
    <source>
        <strain evidence="1 2">DSM 20688</strain>
    </source>
</reference>
<dbReference type="InterPro" id="IPR014942">
    <property type="entry name" value="AbiEii"/>
</dbReference>
<dbReference type="RefSeq" id="WP_098388884.1">
    <property type="nucleotide sequence ID" value="NZ_LS483464.1"/>
</dbReference>
<dbReference type="OrthoDB" id="4084402at2"/>
<evidence type="ECO:0000313" key="1">
    <source>
        <dbReference type="EMBL" id="PFG27769.1"/>
    </source>
</evidence>
<dbReference type="Proteomes" id="UP000221653">
    <property type="component" value="Unassembled WGS sequence"/>
</dbReference>
<dbReference type="EMBL" id="PDJF01000001">
    <property type="protein sequence ID" value="PFG27769.1"/>
    <property type="molecule type" value="Genomic_DNA"/>
</dbReference>
<comment type="caution">
    <text evidence="1">The sequence shown here is derived from an EMBL/GenBank/DDBJ whole genome shotgun (WGS) entry which is preliminary data.</text>
</comment>
<dbReference type="GO" id="GO:0016740">
    <property type="term" value="F:transferase activity"/>
    <property type="evidence" value="ECO:0007669"/>
    <property type="project" value="UniProtKB-KW"/>
</dbReference>
<accession>A0A2A9DPC8</accession>
<keyword evidence="1" id="KW-0808">Transferase</keyword>
<protein>
    <submittedName>
        <fullName evidence="1">Nucleotidyltransferase AbiEii toxin of type IV toxin-antitoxin system</fullName>
    </submittedName>
</protein>
<keyword evidence="2" id="KW-1185">Reference proteome</keyword>
<dbReference type="AlphaFoldDB" id="A0A2A9DPC8"/>
<proteinExistence type="predicted"/>
<name>A0A2A9DPC8_9CORY</name>
<gene>
    <name evidence="1" type="ORF">ATK06_0848</name>
</gene>
<organism evidence="1 2">
    <name type="scientific">Corynebacterium renale</name>
    <dbReference type="NCBI Taxonomy" id="1724"/>
    <lineage>
        <taxon>Bacteria</taxon>
        <taxon>Bacillati</taxon>
        <taxon>Actinomycetota</taxon>
        <taxon>Actinomycetes</taxon>
        <taxon>Mycobacteriales</taxon>
        <taxon>Corynebacteriaceae</taxon>
        <taxon>Corynebacterium</taxon>
    </lineage>
</organism>
<dbReference type="Pfam" id="PF08843">
    <property type="entry name" value="AbiEii"/>
    <property type="match status" value="1"/>
</dbReference>
<sequence>MAETPKKSNARRRINSLNSLIRNAARQNSRSADSVRYQIVFEAFLRRVFHNASTPWVLTGGASLLLRNSQGRFTIDLDLARAQQWNSLQSLEKELEHICQIDDGDGFSFEIRRLALLRDEDVEGYIGPSVDVQIIVRIGAQEFANFKIDITTQRHTQAPIEQIKVAPLLNSVGKTIIYADDFYIYSPPIGSQLADKICAMYEVHGSQNRPSTRYHDLMDIVTMTSTQTIDGRVFINALHHESSRRGVELPEKLVSPSKDWDARYYSQATKQAPFPKELHSLEASLDYAGRCINPALRGQIQDETWNPEKQSWQ</sequence>
<evidence type="ECO:0000313" key="2">
    <source>
        <dbReference type="Proteomes" id="UP000221653"/>
    </source>
</evidence>